<reference evidence="4" key="1">
    <citation type="submission" date="2022-06" db="EMBL/GenBank/DDBJ databases">
        <authorList>
            <person name="Andreotti S."/>
            <person name="Wyler E."/>
        </authorList>
    </citation>
    <scope>NUCLEOTIDE SEQUENCE</scope>
</reference>
<keyword evidence="3" id="KW-0732">Signal</keyword>
<dbReference type="InterPro" id="IPR029282">
    <property type="entry name" value="Eqtn/Afaf"/>
</dbReference>
<dbReference type="PANTHER" id="PTHR36874">
    <property type="entry name" value="EQUATORIN"/>
    <property type="match status" value="1"/>
</dbReference>
<name>A0AAU9ZCX9_PHORO</name>
<feature type="region of interest" description="Disordered" evidence="1">
    <location>
        <begin position="220"/>
        <end position="262"/>
    </location>
</feature>
<keyword evidence="2" id="KW-0472">Membrane</keyword>
<feature type="chain" id="PRO_5043773657" evidence="3">
    <location>
        <begin position="20"/>
        <end position="339"/>
    </location>
</feature>
<feature type="region of interest" description="Disordered" evidence="1">
    <location>
        <begin position="45"/>
        <end position="64"/>
    </location>
</feature>
<feature type="transmembrane region" description="Helical" evidence="2">
    <location>
        <begin position="160"/>
        <end position="184"/>
    </location>
</feature>
<evidence type="ECO:0000256" key="1">
    <source>
        <dbReference type="SAM" id="MobiDB-lite"/>
    </source>
</evidence>
<keyword evidence="2" id="KW-1133">Transmembrane helix</keyword>
<accession>A0AAU9ZCX9</accession>
<dbReference type="AlphaFoldDB" id="A0AAU9ZCX9"/>
<dbReference type="PANTHER" id="PTHR36874:SF1">
    <property type="entry name" value="EQUATORIN"/>
    <property type="match status" value="1"/>
</dbReference>
<dbReference type="Proteomes" id="UP001152836">
    <property type="component" value="Unassembled WGS sequence"/>
</dbReference>
<organism evidence="4 5">
    <name type="scientific">Phodopus roborovskii</name>
    <name type="common">Roborovski's desert hamster</name>
    <name type="synonym">Cricetulus roborovskii</name>
    <dbReference type="NCBI Taxonomy" id="109678"/>
    <lineage>
        <taxon>Eukaryota</taxon>
        <taxon>Metazoa</taxon>
        <taxon>Chordata</taxon>
        <taxon>Craniata</taxon>
        <taxon>Vertebrata</taxon>
        <taxon>Euteleostomi</taxon>
        <taxon>Mammalia</taxon>
        <taxon>Eutheria</taxon>
        <taxon>Euarchontoglires</taxon>
        <taxon>Glires</taxon>
        <taxon>Rodentia</taxon>
        <taxon>Myomorpha</taxon>
        <taxon>Muroidea</taxon>
        <taxon>Cricetidae</taxon>
        <taxon>Cricetinae</taxon>
        <taxon>Phodopus</taxon>
    </lineage>
</organism>
<evidence type="ECO:0000313" key="5">
    <source>
        <dbReference type="Proteomes" id="UP001152836"/>
    </source>
</evidence>
<evidence type="ECO:0000256" key="2">
    <source>
        <dbReference type="SAM" id="Phobius"/>
    </source>
</evidence>
<gene>
    <name evidence="4" type="primary">Eqtn</name>
    <name evidence="4" type="ORF">PHOROB_LOCUS7832</name>
</gene>
<dbReference type="GO" id="GO:0005886">
    <property type="term" value="C:plasma membrane"/>
    <property type="evidence" value="ECO:0007669"/>
    <property type="project" value="InterPro"/>
</dbReference>
<keyword evidence="2" id="KW-0812">Transmembrane</keyword>
<protein>
    <submittedName>
        <fullName evidence="4">Eqtn protein</fullName>
    </submittedName>
</protein>
<dbReference type="Pfam" id="PF15339">
    <property type="entry name" value="Afaf"/>
    <property type="match status" value="2"/>
</dbReference>
<dbReference type="GO" id="GO:0006897">
    <property type="term" value="P:endocytosis"/>
    <property type="evidence" value="ECO:0007669"/>
    <property type="project" value="InterPro"/>
</dbReference>
<dbReference type="GO" id="GO:0002079">
    <property type="term" value="C:inner acrosomal membrane"/>
    <property type="evidence" value="ECO:0007669"/>
    <property type="project" value="TreeGrafter"/>
</dbReference>
<proteinExistence type="predicted"/>
<feature type="signal peptide" evidence="3">
    <location>
        <begin position="1"/>
        <end position="19"/>
    </location>
</feature>
<dbReference type="GO" id="GO:0007342">
    <property type="term" value="P:fusion of sperm to egg plasma membrane involved in single fertilization"/>
    <property type="evidence" value="ECO:0007669"/>
    <property type="project" value="InterPro"/>
</dbReference>
<dbReference type="GO" id="GO:0060478">
    <property type="term" value="P:acrosomal vesicle exocytosis"/>
    <property type="evidence" value="ECO:0007669"/>
    <property type="project" value="InterPro"/>
</dbReference>
<sequence length="339" mass="38058">MDFILFIFLSGVFLPDISDLQFHVEQESNVMPSDEEQYYSDDENLANNNAPVQENADNTPANEKTGNYYKDIKQYVFTTQNTNGTESEISVSATTDLKFALKNSSTPNVPAFWTMLAKAINGTSVSMDDKDLFFQPIPGSDLNTTNEDKLSELEEIKLKLMLGISLMTLILLIPLLIFCFATLYKLRHLSDKSYVSQYTVNPELATLSYFHPSEGVSDTSFSKSAESSSYWGNTSSELRRPSTQKSKSKSTDYPGSSHQTVLTEEPATFLTPTKHSSFLPPEEETTFLSPDETAAFLSPEQLDEQLDNEDIPIEEMNEVPMVDEEFAETPINEEEILTE</sequence>
<keyword evidence="5" id="KW-1185">Reference proteome</keyword>
<dbReference type="EMBL" id="CALSGD010001431">
    <property type="protein sequence ID" value="CAH6790539.1"/>
    <property type="molecule type" value="Genomic_DNA"/>
</dbReference>
<comment type="caution">
    <text evidence="4">The sequence shown here is derived from an EMBL/GenBank/DDBJ whole genome shotgun (WGS) entry which is preliminary data.</text>
</comment>
<evidence type="ECO:0000256" key="3">
    <source>
        <dbReference type="SAM" id="SignalP"/>
    </source>
</evidence>
<dbReference type="GO" id="GO:0002081">
    <property type="term" value="C:outer acrosomal membrane"/>
    <property type="evidence" value="ECO:0007669"/>
    <property type="project" value="TreeGrafter"/>
</dbReference>
<evidence type="ECO:0000313" key="4">
    <source>
        <dbReference type="EMBL" id="CAH6790539.1"/>
    </source>
</evidence>